<feature type="compositionally biased region" description="Polar residues" evidence="1">
    <location>
        <begin position="103"/>
        <end position="123"/>
    </location>
</feature>
<dbReference type="AlphaFoldDB" id="A0A6A2XAZ5"/>
<evidence type="ECO:0000256" key="1">
    <source>
        <dbReference type="SAM" id="MobiDB-lite"/>
    </source>
</evidence>
<reference evidence="2" key="1">
    <citation type="submission" date="2019-09" db="EMBL/GenBank/DDBJ databases">
        <title>Draft genome information of white flower Hibiscus syriacus.</title>
        <authorList>
            <person name="Kim Y.-M."/>
        </authorList>
    </citation>
    <scope>NUCLEOTIDE SEQUENCE [LARGE SCALE GENOMIC DNA]</scope>
    <source>
        <strain evidence="2">YM2019G1</strain>
    </source>
</reference>
<keyword evidence="3" id="KW-1185">Reference proteome</keyword>
<gene>
    <name evidence="2" type="ORF">F3Y22_tig00112496pilonHSYRG00002</name>
</gene>
<proteinExistence type="predicted"/>
<comment type="caution">
    <text evidence="2">The sequence shown here is derived from an EMBL/GenBank/DDBJ whole genome shotgun (WGS) entry which is preliminary data.</text>
</comment>
<feature type="region of interest" description="Disordered" evidence="1">
    <location>
        <begin position="79"/>
        <end position="126"/>
    </location>
</feature>
<dbReference type="EMBL" id="VEPZ02001595">
    <property type="protein sequence ID" value="KAE8666570.1"/>
    <property type="molecule type" value="Genomic_DNA"/>
</dbReference>
<sequence length="303" mass="32907">MVFFMVKLNSLRNDYNSSSRHRIIICTTICCHHCSASTTEFHELDAAEFYEQCKQSLCWTSCSDSFSSFIKYGTTGTHNPSPFQSPTPSSNNYSPQARHGSLPASSHTSSANSHGNIPMQQTALGGETDPWEFQSSFQKIIHEILSSQFTATGSTVGVDAEGNDLKSVNGMLPTSNSTVLNGDNSFVGNGIVDHNYGGGGLGQSAMVNGIRAAMSDNHFVNGRHENQQNARGSIRFTVRNYDNSKGFPPTLQGRLGYRTDDAFFSPFLKKHGGDAPDPELRCNVGTFIGVELVTSDLSGLFFC</sequence>
<accession>A0A6A2XAZ5</accession>
<evidence type="ECO:0000313" key="3">
    <source>
        <dbReference type="Proteomes" id="UP000436088"/>
    </source>
</evidence>
<dbReference type="Proteomes" id="UP000436088">
    <property type="component" value="Unassembled WGS sequence"/>
</dbReference>
<evidence type="ECO:0000313" key="2">
    <source>
        <dbReference type="EMBL" id="KAE8666570.1"/>
    </source>
</evidence>
<name>A0A6A2XAZ5_HIBSY</name>
<feature type="compositionally biased region" description="Polar residues" evidence="1">
    <location>
        <begin position="79"/>
        <end position="95"/>
    </location>
</feature>
<organism evidence="2 3">
    <name type="scientific">Hibiscus syriacus</name>
    <name type="common">Rose of Sharon</name>
    <dbReference type="NCBI Taxonomy" id="106335"/>
    <lineage>
        <taxon>Eukaryota</taxon>
        <taxon>Viridiplantae</taxon>
        <taxon>Streptophyta</taxon>
        <taxon>Embryophyta</taxon>
        <taxon>Tracheophyta</taxon>
        <taxon>Spermatophyta</taxon>
        <taxon>Magnoliopsida</taxon>
        <taxon>eudicotyledons</taxon>
        <taxon>Gunneridae</taxon>
        <taxon>Pentapetalae</taxon>
        <taxon>rosids</taxon>
        <taxon>malvids</taxon>
        <taxon>Malvales</taxon>
        <taxon>Malvaceae</taxon>
        <taxon>Malvoideae</taxon>
        <taxon>Hibiscus</taxon>
    </lineage>
</organism>
<protein>
    <submittedName>
        <fullName evidence="2">Uncharacterized protein</fullName>
    </submittedName>
</protein>